<keyword evidence="3 8" id="KW-0202">Cytokine</keyword>
<evidence type="ECO:0000256" key="4">
    <source>
        <dbReference type="ARBA" id="ARBA00022525"/>
    </source>
</evidence>
<evidence type="ECO:0000256" key="1">
    <source>
        <dbReference type="ARBA" id="ARBA00004613"/>
    </source>
</evidence>
<sequence>MRGSGLPLCLLSAVFYLFWTPSAGLKTLHLGSCVITTNLQGIRSGFSEIRDSVQAKDEIIDVRILRKTQSLQGTKPADQCCLLHHILRLYLDRVFKNYQPPDHHIFRKVSRLANSLLTIKKDLRLCHAHMSCPCGEEAKEKYSQILSHFEEVYAILALESYLSFRVRTRMELEEDGRSNWRRGTARASTCSCPGLGTSSTIPARLTVYHDFSLDRSHFIVQRHQPAAPSQLLGVPGEDVQRGTNFLQTYVTPEEMVVKEHVSDRRPRPSSPPTCL</sequence>
<evidence type="ECO:0000256" key="8">
    <source>
        <dbReference type="RuleBase" id="RU368043"/>
    </source>
</evidence>
<dbReference type="InterPro" id="IPR020442">
    <property type="entry name" value="IL-20"/>
</dbReference>
<feature type="disulfide bond" evidence="6">
    <location>
        <begin position="33"/>
        <end position="126"/>
    </location>
</feature>
<evidence type="ECO:0000313" key="10">
    <source>
        <dbReference type="Proteomes" id="UP000322234"/>
    </source>
</evidence>
<keyword evidence="4 8" id="KW-0964">Secreted</keyword>
<organism evidence="9 10">
    <name type="scientific">Bos mutus</name>
    <name type="common">wild yak</name>
    <dbReference type="NCBI Taxonomy" id="72004"/>
    <lineage>
        <taxon>Eukaryota</taxon>
        <taxon>Metazoa</taxon>
        <taxon>Chordata</taxon>
        <taxon>Craniata</taxon>
        <taxon>Vertebrata</taxon>
        <taxon>Euteleostomi</taxon>
        <taxon>Mammalia</taxon>
        <taxon>Eutheria</taxon>
        <taxon>Laurasiatheria</taxon>
        <taxon>Artiodactyla</taxon>
        <taxon>Ruminantia</taxon>
        <taxon>Pecora</taxon>
        <taxon>Bovidae</taxon>
        <taxon>Bovinae</taxon>
        <taxon>Bos</taxon>
    </lineage>
</organism>
<evidence type="ECO:0000256" key="2">
    <source>
        <dbReference type="ARBA" id="ARBA00008813"/>
    </source>
</evidence>
<name>A0A6B0S0Q4_9CETA</name>
<feature type="chain" id="PRO_5031603703" description="Interleukin family protein" evidence="8">
    <location>
        <begin position="25"/>
        <end position="275"/>
    </location>
</feature>
<reference evidence="9" key="1">
    <citation type="submission" date="2019-10" db="EMBL/GenBank/DDBJ databases">
        <title>The sequence and de novo assembly of the wild yak genome.</title>
        <authorList>
            <person name="Liu Y."/>
        </authorList>
    </citation>
    <scope>NUCLEOTIDE SEQUENCE [LARGE SCALE GENOMIC DNA]</scope>
    <source>
        <strain evidence="9">WY2019</strain>
    </source>
</reference>
<dbReference type="GO" id="GO:0009891">
    <property type="term" value="P:positive regulation of biosynthetic process"/>
    <property type="evidence" value="ECO:0007669"/>
    <property type="project" value="UniProtKB-ARBA"/>
</dbReference>
<evidence type="ECO:0000256" key="6">
    <source>
        <dbReference type="PIRSR" id="PIRSR620443-50"/>
    </source>
</evidence>
<evidence type="ECO:0000256" key="5">
    <source>
        <dbReference type="ARBA" id="ARBA00022729"/>
    </source>
</evidence>
<dbReference type="Proteomes" id="UP000322234">
    <property type="component" value="Unassembled WGS sequence"/>
</dbReference>
<feature type="disulfide bond" evidence="7">
    <location>
        <begin position="80"/>
        <end position="132"/>
    </location>
</feature>
<evidence type="ECO:0000256" key="3">
    <source>
        <dbReference type="ARBA" id="ARBA00022514"/>
    </source>
</evidence>
<comment type="function">
    <text evidence="8">Immune regulatory cytokine.</text>
</comment>
<evidence type="ECO:0000256" key="7">
    <source>
        <dbReference type="PIRSR" id="PIRSR620443-51"/>
    </source>
</evidence>
<feature type="disulfide bond" evidence="6">
    <location>
        <begin position="80"/>
        <end position="134"/>
    </location>
</feature>
<keyword evidence="10" id="KW-1185">Reference proteome</keyword>
<dbReference type="SMART" id="SM00188">
    <property type="entry name" value="IL10"/>
    <property type="match status" value="1"/>
</dbReference>
<dbReference type="Gene3D" id="1.20.1250.10">
    <property type="match status" value="1"/>
</dbReference>
<dbReference type="AlphaFoldDB" id="A0A6B0S0Q4"/>
<dbReference type="InterPro" id="IPR020423">
    <property type="entry name" value="IL-10_CS"/>
</dbReference>
<evidence type="ECO:0000313" key="9">
    <source>
        <dbReference type="EMBL" id="MXQ95041.1"/>
    </source>
</evidence>
<dbReference type="InterPro" id="IPR009079">
    <property type="entry name" value="4_helix_cytokine-like_core"/>
</dbReference>
<dbReference type="GO" id="GO:0005125">
    <property type="term" value="F:cytokine activity"/>
    <property type="evidence" value="ECO:0007669"/>
    <property type="project" value="UniProtKB-UniRule"/>
</dbReference>
<dbReference type="InterPro" id="IPR020443">
    <property type="entry name" value="IL-10/19/20/24/26"/>
</dbReference>
<protein>
    <recommendedName>
        <fullName evidence="8">Interleukin family protein</fullName>
    </recommendedName>
</protein>
<accession>A0A6B0S0Q4</accession>
<dbReference type="PANTHER" id="PTHR48482">
    <property type="entry name" value="INTERLEUKIN-19-RELATED"/>
    <property type="match status" value="1"/>
</dbReference>
<dbReference type="PANTHER" id="PTHR48482:SF2">
    <property type="entry name" value="INTERLEUKIN-20"/>
    <property type="match status" value="1"/>
</dbReference>
<comment type="similarity">
    <text evidence="2 8">Belongs to the IL-10 family.</text>
</comment>
<dbReference type="Pfam" id="PF00726">
    <property type="entry name" value="IL10"/>
    <property type="match status" value="1"/>
</dbReference>
<keyword evidence="5 8" id="KW-0732">Signal</keyword>
<dbReference type="EMBL" id="VBQZ03000126">
    <property type="protein sequence ID" value="MXQ95041.1"/>
    <property type="molecule type" value="Genomic_DNA"/>
</dbReference>
<gene>
    <name evidence="9" type="ORF">E5288_WYG010458</name>
</gene>
<dbReference type="PRINTS" id="PR01935">
    <property type="entry name" value="INTRLEUKIN20"/>
</dbReference>
<dbReference type="PROSITE" id="PS00520">
    <property type="entry name" value="INTERLEUKIN_10"/>
    <property type="match status" value="1"/>
</dbReference>
<dbReference type="GO" id="GO:0005615">
    <property type="term" value="C:extracellular space"/>
    <property type="evidence" value="ECO:0007669"/>
    <property type="project" value="UniProtKB-UniRule"/>
</dbReference>
<comment type="subcellular location">
    <subcellularLocation>
        <location evidence="1 8">Secreted</location>
    </subcellularLocation>
</comment>
<proteinExistence type="inferred from homology"/>
<feature type="disulfide bond" evidence="7">
    <location>
        <begin position="81"/>
        <end position="134"/>
    </location>
</feature>
<dbReference type="SUPFAM" id="SSF47266">
    <property type="entry name" value="4-helical cytokines"/>
    <property type="match status" value="1"/>
</dbReference>
<keyword evidence="6" id="KW-1015">Disulfide bond</keyword>
<comment type="caution">
    <text evidence="9">The sequence shown here is derived from an EMBL/GenBank/DDBJ whole genome shotgun (WGS) entry which is preliminary data.</text>
</comment>
<feature type="signal peptide" evidence="8">
    <location>
        <begin position="1"/>
        <end position="24"/>
    </location>
</feature>